<reference evidence="2" key="1">
    <citation type="journal article" date="2019" name="Int. J. Syst. Evol. Microbiol.">
        <title>The Global Catalogue of Microorganisms (GCM) 10K type strain sequencing project: providing services to taxonomists for standard genome sequencing and annotation.</title>
        <authorList>
            <consortium name="The Broad Institute Genomics Platform"/>
            <consortium name="The Broad Institute Genome Sequencing Center for Infectious Disease"/>
            <person name="Wu L."/>
            <person name="Ma J."/>
        </authorList>
    </citation>
    <scope>NUCLEOTIDE SEQUENCE [LARGE SCALE GENOMIC DNA]</scope>
    <source>
        <strain evidence="2">KCTC 62192</strain>
    </source>
</reference>
<gene>
    <name evidence="1" type="ORF">ACFOES_01765</name>
</gene>
<dbReference type="Proteomes" id="UP001595443">
    <property type="component" value="Unassembled WGS sequence"/>
</dbReference>
<proteinExistence type="predicted"/>
<dbReference type="RefSeq" id="WP_377831434.1">
    <property type="nucleotide sequence ID" value="NZ_JBHRSK010000002.1"/>
</dbReference>
<sequence length="204" mass="23704">MRKHPNSFTESLYREHRWPTKGDRLLRSSGDRGRSVEFTSQPLPKHVLLWDGYLSAADGLVRMCLSEGYRHERHTVIYPILFNYRHGLELAMKWVVLMYGGTGISGVQVGHNLWQLWKECRRIIEETGPTEKDVDDAVEQVIKDYHELDKSGVNLRYGWGNDGREIKLPDRMIDLENLRDVMEGIANYFGGLDGWLDDQRSTVR</sequence>
<evidence type="ECO:0000313" key="2">
    <source>
        <dbReference type="Proteomes" id="UP001595443"/>
    </source>
</evidence>
<comment type="caution">
    <text evidence="1">The sequence shown here is derived from an EMBL/GenBank/DDBJ whole genome shotgun (WGS) entry which is preliminary data.</text>
</comment>
<evidence type="ECO:0008006" key="3">
    <source>
        <dbReference type="Google" id="ProtNLM"/>
    </source>
</evidence>
<name>A0ABV7ABX7_9RHOB</name>
<keyword evidence="2" id="KW-1185">Reference proteome</keyword>
<evidence type="ECO:0000313" key="1">
    <source>
        <dbReference type="EMBL" id="MFC2966809.1"/>
    </source>
</evidence>
<organism evidence="1 2">
    <name type="scientific">Acidimangrovimonas pyrenivorans</name>
    <dbReference type="NCBI Taxonomy" id="2030798"/>
    <lineage>
        <taxon>Bacteria</taxon>
        <taxon>Pseudomonadati</taxon>
        <taxon>Pseudomonadota</taxon>
        <taxon>Alphaproteobacteria</taxon>
        <taxon>Rhodobacterales</taxon>
        <taxon>Paracoccaceae</taxon>
        <taxon>Acidimangrovimonas</taxon>
    </lineage>
</organism>
<protein>
    <recommendedName>
        <fullName evidence="3">HEPN domain-containing protein</fullName>
    </recommendedName>
</protein>
<accession>A0ABV7ABX7</accession>
<dbReference type="EMBL" id="JBHRSK010000002">
    <property type="protein sequence ID" value="MFC2966809.1"/>
    <property type="molecule type" value="Genomic_DNA"/>
</dbReference>